<dbReference type="EMBL" id="KZ345839">
    <property type="protein sequence ID" value="PIO71813.1"/>
    <property type="molecule type" value="Genomic_DNA"/>
</dbReference>
<evidence type="ECO:0000313" key="2">
    <source>
        <dbReference type="EMBL" id="PIO71813.1"/>
    </source>
</evidence>
<keyword evidence="3" id="KW-1185">Reference proteome</keyword>
<evidence type="ECO:0000256" key="1">
    <source>
        <dbReference type="SAM" id="MobiDB-lite"/>
    </source>
</evidence>
<dbReference type="Proteomes" id="UP000230423">
    <property type="component" value="Unassembled WGS sequence"/>
</dbReference>
<gene>
    <name evidence="2" type="ORF">TELCIR_06279</name>
</gene>
<proteinExistence type="predicted"/>
<evidence type="ECO:0000313" key="3">
    <source>
        <dbReference type="Proteomes" id="UP000230423"/>
    </source>
</evidence>
<sequence>MDSPTRYRGGYGVVPIESSQTGPRIPGAGSGNYPYQDRHQQIESNIAFVSEKKRMRRKTLGSVSFPVPVGFLLDCSAKLERSNLTDTSAARFASDVLSDD</sequence>
<organism evidence="2 3">
    <name type="scientific">Teladorsagia circumcincta</name>
    <name type="common">Brown stomach worm</name>
    <name type="synonym">Ostertagia circumcincta</name>
    <dbReference type="NCBI Taxonomy" id="45464"/>
    <lineage>
        <taxon>Eukaryota</taxon>
        <taxon>Metazoa</taxon>
        <taxon>Ecdysozoa</taxon>
        <taxon>Nematoda</taxon>
        <taxon>Chromadorea</taxon>
        <taxon>Rhabditida</taxon>
        <taxon>Rhabditina</taxon>
        <taxon>Rhabditomorpha</taxon>
        <taxon>Strongyloidea</taxon>
        <taxon>Trichostrongylidae</taxon>
        <taxon>Teladorsagia</taxon>
    </lineage>
</organism>
<protein>
    <submittedName>
        <fullName evidence="2">Uncharacterized protein</fullName>
    </submittedName>
</protein>
<name>A0A2G9UNS8_TELCI</name>
<feature type="region of interest" description="Disordered" evidence="1">
    <location>
        <begin position="1"/>
        <end position="36"/>
    </location>
</feature>
<reference evidence="2 3" key="1">
    <citation type="submission" date="2015-09" db="EMBL/GenBank/DDBJ databases">
        <title>Draft genome of the parasitic nematode Teladorsagia circumcincta isolate WARC Sus (inbred).</title>
        <authorList>
            <person name="Mitreva M."/>
        </authorList>
    </citation>
    <scope>NUCLEOTIDE SEQUENCE [LARGE SCALE GENOMIC DNA]</scope>
    <source>
        <strain evidence="2 3">S</strain>
    </source>
</reference>
<accession>A0A2G9UNS8</accession>
<dbReference type="AlphaFoldDB" id="A0A2G9UNS8"/>